<feature type="compositionally biased region" description="Acidic residues" evidence="2">
    <location>
        <begin position="366"/>
        <end position="377"/>
    </location>
</feature>
<accession>A0AAW1R7Z7</accession>
<feature type="region of interest" description="Disordered" evidence="2">
    <location>
        <begin position="509"/>
        <end position="536"/>
    </location>
</feature>
<dbReference type="Gene3D" id="1.10.10.440">
    <property type="entry name" value="FF domain"/>
    <property type="match status" value="4"/>
</dbReference>
<dbReference type="InterPro" id="IPR036020">
    <property type="entry name" value="WW_dom_sf"/>
</dbReference>
<dbReference type="PANTHER" id="PTHR15377">
    <property type="entry name" value="TRANSCRIPTION ELONGATION REGULATOR 1"/>
    <property type="match status" value="1"/>
</dbReference>
<evidence type="ECO:0000256" key="1">
    <source>
        <dbReference type="ARBA" id="ARBA00022737"/>
    </source>
</evidence>
<dbReference type="Proteomes" id="UP001489004">
    <property type="component" value="Unassembled WGS sequence"/>
</dbReference>
<evidence type="ECO:0000313" key="5">
    <source>
        <dbReference type="EMBL" id="KAK9829764.1"/>
    </source>
</evidence>
<dbReference type="PROSITE" id="PS50020">
    <property type="entry name" value="WW_DOMAIN_2"/>
    <property type="match status" value="1"/>
</dbReference>
<dbReference type="PROSITE" id="PS01159">
    <property type="entry name" value="WW_DOMAIN_1"/>
    <property type="match status" value="1"/>
</dbReference>
<dbReference type="EMBL" id="JALJOR010000001">
    <property type="protein sequence ID" value="KAK9829764.1"/>
    <property type="molecule type" value="Genomic_DNA"/>
</dbReference>
<dbReference type="SMART" id="SM00441">
    <property type="entry name" value="FF"/>
    <property type="match status" value="3"/>
</dbReference>
<dbReference type="InterPro" id="IPR045148">
    <property type="entry name" value="TCRG1-like"/>
</dbReference>
<proteinExistence type="predicted"/>
<protein>
    <recommendedName>
        <fullName evidence="7">WW domain-containing protein</fullName>
    </recommendedName>
</protein>
<sequence>MNEAQAAEYYQEQKEKGSGAHLYKQGLGFTGPPGPRPSAPPGDAADAWVPAGRHAAAASLAARPPHAAAAAPSAWERPAGYKGDAAAAGKQAVPVASLPVKGTQWTEVACQDGQKYYYHTATQETTWSMPEEVRAAKARTAQGPSAISAAAAAHISRLQAANGAASHADGPEEDVSFSQDDIRPPWEVATAAAAPQPTAVALQPNGAPPQHPHPHSHPHAHPSEAQPHEAPANIQPPLPSAQPHGVPGDALRPSTAAPAAAAVPPPLPPKTRDDLEREFKDLLIEKGVTAFSRWERELPKLITDPRYKALPTLKDRRLVFDNFCKNVAEEHRQRQAHKAASVDEDFRALLEEALMPAAETAREAAEGGEPEVTEEAAEAGASGRGGAAGEETGVAGLGPDATLEQLEQYWGNDPRWKACDDAQRQRLFAAHVGPLRRASQQQKEDSSRALLAEFRALLAESGVDAKARWSKTKDQVGSDARYRGLPREEREPAFRAYVAELQAAAEAARKERKEAEERDREARKRSAREAEAAEARRKQAAHADAVAAYQTLLMEVVKDAAANWRDWKPRLERDPQGRAANPDLPKAEVESLFRDHVRSIADQNRAAYISLLDEVVRPLLPSKRSEELPPALSSFVNARGLMQDDPRFSRLPESQQEYEWRKFVGDLIFERDNPAAAAAQRRERENGLARAGGRGLPSERERERRQERSAQDAGEVTDKAYQREYLDHDRKRIKRD</sequence>
<dbReference type="PROSITE" id="PS51676">
    <property type="entry name" value="FF"/>
    <property type="match status" value="1"/>
</dbReference>
<dbReference type="InterPro" id="IPR036517">
    <property type="entry name" value="FF_domain_sf"/>
</dbReference>
<dbReference type="GO" id="GO:0005634">
    <property type="term" value="C:nucleus"/>
    <property type="evidence" value="ECO:0007669"/>
    <property type="project" value="TreeGrafter"/>
</dbReference>
<feature type="domain" description="FF" evidence="4">
    <location>
        <begin position="272"/>
        <end position="326"/>
    </location>
</feature>
<dbReference type="PANTHER" id="PTHR15377:SF3">
    <property type="entry name" value="WW DOMAIN-CONTAINING PROTEIN"/>
    <property type="match status" value="1"/>
</dbReference>
<dbReference type="CDD" id="cd00201">
    <property type="entry name" value="WW"/>
    <property type="match status" value="1"/>
</dbReference>
<comment type="caution">
    <text evidence="5">The sequence shown here is derived from an EMBL/GenBank/DDBJ whole genome shotgun (WGS) entry which is preliminary data.</text>
</comment>
<keyword evidence="6" id="KW-1185">Reference proteome</keyword>
<dbReference type="Pfam" id="PF01846">
    <property type="entry name" value="FF"/>
    <property type="match status" value="2"/>
</dbReference>
<feature type="domain" description="WW" evidence="3">
    <location>
        <begin position="105"/>
        <end position="132"/>
    </location>
</feature>
<organism evidence="5 6">
    <name type="scientific">[Myrmecia] bisecta</name>
    <dbReference type="NCBI Taxonomy" id="41462"/>
    <lineage>
        <taxon>Eukaryota</taxon>
        <taxon>Viridiplantae</taxon>
        <taxon>Chlorophyta</taxon>
        <taxon>core chlorophytes</taxon>
        <taxon>Trebouxiophyceae</taxon>
        <taxon>Trebouxiales</taxon>
        <taxon>Trebouxiaceae</taxon>
        <taxon>Myrmecia</taxon>
    </lineage>
</organism>
<feature type="region of interest" description="Disordered" evidence="2">
    <location>
        <begin position="200"/>
        <end position="273"/>
    </location>
</feature>
<dbReference type="GO" id="GO:0003712">
    <property type="term" value="F:transcription coregulator activity"/>
    <property type="evidence" value="ECO:0007669"/>
    <property type="project" value="TreeGrafter"/>
</dbReference>
<feature type="region of interest" description="Disordered" evidence="2">
    <location>
        <begin position="1"/>
        <end position="47"/>
    </location>
</feature>
<reference evidence="5 6" key="1">
    <citation type="journal article" date="2024" name="Nat. Commun.">
        <title>Phylogenomics reveals the evolutionary origins of lichenization in chlorophyte algae.</title>
        <authorList>
            <person name="Puginier C."/>
            <person name="Libourel C."/>
            <person name="Otte J."/>
            <person name="Skaloud P."/>
            <person name="Haon M."/>
            <person name="Grisel S."/>
            <person name="Petersen M."/>
            <person name="Berrin J.G."/>
            <person name="Delaux P.M."/>
            <person name="Dal Grande F."/>
            <person name="Keller J."/>
        </authorList>
    </citation>
    <scope>NUCLEOTIDE SEQUENCE [LARGE SCALE GENOMIC DNA]</scope>
    <source>
        <strain evidence="5 6">SAG 2043</strain>
    </source>
</reference>
<dbReference type="SUPFAM" id="SSF81698">
    <property type="entry name" value="FF domain"/>
    <property type="match status" value="3"/>
</dbReference>
<feature type="region of interest" description="Disordered" evidence="2">
    <location>
        <begin position="360"/>
        <end position="397"/>
    </location>
</feature>
<keyword evidence="1" id="KW-0677">Repeat</keyword>
<dbReference type="InterPro" id="IPR001202">
    <property type="entry name" value="WW_dom"/>
</dbReference>
<evidence type="ECO:0000313" key="6">
    <source>
        <dbReference type="Proteomes" id="UP001489004"/>
    </source>
</evidence>
<evidence type="ECO:0008006" key="7">
    <source>
        <dbReference type="Google" id="ProtNLM"/>
    </source>
</evidence>
<feature type="compositionally biased region" description="Basic and acidic residues" evidence="2">
    <location>
        <begin position="697"/>
        <end position="736"/>
    </location>
</feature>
<dbReference type="Gene3D" id="2.20.70.10">
    <property type="match status" value="1"/>
</dbReference>
<evidence type="ECO:0000259" key="4">
    <source>
        <dbReference type="PROSITE" id="PS51676"/>
    </source>
</evidence>
<dbReference type="InterPro" id="IPR002713">
    <property type="entry name" value="FF_domain"/>
</dbReference>
<name>A0AAW1R7Z7_9CHLO</name>
<dbReference type="SUPFAM" id="SSF51045">
    <property type="entry name" value="WW domain"/>
    <property type="match status" value="1"/>
</dbReference>
<feature type="region of interest" description="Disordered" evidence="2">
    <location>
        <begin position="675"/>
        <end position="736"/>
    </location>
</feature>
<dbReference type="Pfam" id="PF00397">
    <property type="entry name" value="WW"/>
    <property type="match status" value="1"/>
</dbReference>
<feature type="compositionally biased region" description="Low complexity" evidence="2">
    <location>
        <begin position="223"/>
        <end position="232"/>
    </location>
</feature>
<gene>
    <name evidence="5" type="ORF">WJX72_007763</name>
</gene>
<evidence type="ECO:0000256" key="2">
    <source>
        <dbReference type="SAM" id="MobiDB-lite"/>
    </source>
</evidence>
<dbReference type="GO" id="GO:0070063">
    <property type="term" value="F:RNA polymerase binding"/>
    <property type="evidence" value="ECO:0007669"/>
    <property type="project" value="InterPro"/>
</dbReference>
<evidence type="ECO:0000259" key="3">
    <source>
        <dbReference type="PROSITE" id="PS50020"/>
    </source>
</evidence>
<dbReference type="AlphaFoldDB" id="A0AAW1R7Z7"/>